<dbReference type="GO" id="GO:0005737">
    <property type="term" value="C:cytoplasm"/>
    <property type="evidence" value="ECO:0007669"/>
    <property type="project" value="TreeGrafter"/>
</dbReference>
<sequence>MRKIITFVITITYKLLSILSQFREIFHWSNGKKVGEGKAIKKKIILNQDVEDFVSFFSNIRNDMKKYDNVKANQVLKRMDKVIMYNVPDGKKFRGLMTIKCFKNMAKSVTNVSMTQAFALAWFEEILQAELLIYDDIMDGSLTRRGKPCWHLRVSKIIINENCNWDTRYFEHPYKSSTRIRWTLNYLRHSVLVL</sequence>
<dbReference type="SUPFAM" id="SSF48576">
    <property type="entry name" value="Terpenoid synthases"/>
    <property type="match status" value="1"/>
</dbReference>
<dbReference type="EMBL" id="NCKV01011700">
    <property type="protein sequence ID" value="RWS21571.1"/>
    <property type="molecule type" value="Genomic_DNA"/>
</dbReference>
<dbReference type="OrthoDB" id="10257492at2759"/>
<dbReference type="InterPro" id="IPR039702">
    <property type="entry name" value="FPS1-like"/>
</dbReference>
<protein>
    <recommendedName>
        <fullName evidence="6">Farnesyl pyrophosphate synthase</fullName>
    </recommendedName>
</protein>
<evidence type="ECO:0000256" key="6">
    <source>
        <dbReference type="ARBA" id="ARBA00034546"/>
    </source>
</evidence>
<dbReference type="STRING" id="299467.A0A443S267"/>
<evidence type="ECO:0000256" key="4">
    <source>
        <dbReference type="ARBA" id="ARBA00022842"/>
    </source>
</evidence>
<comment type="pathway">
    <text evidence="5">Pheromone biosynthesis.</text>
</comment>
<dbReference type="GO" id="GO:0045337">
    <property type="term" value="P:farnesyl diphosphate biosynthetic process"/>
    <property type="evidence" value="ECO:0007669"/>
    <property type="project" value="TreeGrafter"/>
</dbReference>
<keyword evidence="3" id="KW-0479">Metal-binding</keyword>
<evidence type="ECO:0000256" key="2">
    <source>
        <dbReference type="ARBA" id="ARBA00022679"/>
    </source>
</evidence>
<dbReference type="Pfam" id="PF00348">
    <property type="entry name" value="polyprenyl_synt"/>
    <property type="match status" value="1"/>
</dbReference>
<dbReference type="PANTHER" id="PTHR11525:SF0">
    <property type="entry name" value="FARNESYL PYROPHOSPHATE SYNTHASE"/>
    <property type="match status" value="1"/>
</dbReference>
<dbReference type="InterPro" id="IPR000092">
    <property type="entry name" value="Polyprenyl_synt"/>
</dbReference>
<dbReference type="Proteomes" id="UP000288716">
    <property type="component" value="Unassembled WGS sequence"/>
</dbReference>
<dbReference type="VEuPathDB" id="VectorBase:LDEU010469"/>
<accession>A0A443S267</accession>
<comment type="caution">
    <text evidence="7">The sequence shown here is derived from an EMBL/GenBank/DDBJ whole genome shotgun (WGS) entry which is preliminary data.</text>
</comment>
<dbReference type="GO" id="GO:0004337">
    <property type="term" value="F:(2E,6E)-farnesyl diphosphate synthase activity"/>
    <property type="evidence" value="ECO:0007669"/>
    <property type="project" value="TreeGrafter"/>
</dbReference>
<evidence type="ECO:0000256" key="3">
    <source>
        <dbReference type="ARBA" id="ARBA00022723"/>
    </source>
</evidence>
<dbReference type="AlphaFoldDB" id="A0A443S267"/>
<dbReference type="InterPro" id="IPR033749">
    <property type="entry name" value="Polyprenyl_synt_CS"/>
</dbReference>
<evidence type="ECO:0000313" key="7">
    <source>
        <dbReference type="EMBL" id="RWS21571.1"/>
    </source>
</evidence>
<keyword evidence="2" id="KW-0808">Transferase</keyword>
<dbReference type="GO" id="GO:0042811">
    <property type="term" value="P:pheromone biosynthetic process"/>
    <property type="evidence" value="ECO:0007669"/>
    <property type="project" value="UniProtKB-ARBA"/>
</dbReference>
<proteinExistence type="predicted"/>
<evidence type="ECO:0000313" key="8">
    <source>
        <dbReference type="Proteomes" id="UP000288716"/>
    </source>
</evidence>
<evidence type="ECO:0000256" key="5">
    <source>
        <dbReference type="ARBA" id="ARBA00033740"/>
    </source>
</evidence>
<gene>
    <name evidence="7" type="ORF">B4U80_11824</name>
</gene>
<dbReference type="GO" id="GO:0046872">
    <property type="term" value="F:metal ion binding"/>
    <property type="evidence" value="ECO:0007669"/>
    <property type="project" value="UniProtKB-KW"/>
</dbReference>
<reference evidence="7 8" key="1">
    <citation type="journal article" date="2018" name="Gigascience">
        <title>Genomes of trombidid mites reveal novel predicted allergens and laterally-transferred genes associated with secondary metabolism.</title>
        <authorList>
            <person name="Dong X."/>
            <person name="Chaisiri K."/>
            <person name="Xia D."/>
            <person name="Armstrong S.D."/>
            <person name="Fang Y."/>
            <person name="Donnelly M.J."/>
            <person name="Kadowaki T."/>
            <person name="McGarry J.W."/>
            <person name="Darby A.C."/>
            <person name="Makepeace B.L."/>
        </authorList>
    </citation>
    <scope>NUCLEOTIDE SEQUENCE [LARGE SCALE GENOMIC DNA]</scope>
    <source>
        <strain evidence="7">UoL-UT</strain>
    </source>
</reference>
<name>A0A443S267_9ACAR</name>
<keyword evidence="4" id="KW-0460">Magnesium</keyword>
<organism evidence="7 8">
    <name type="scientific">Leptotrombidium deliense</name>
    <dbReference type="NCBI Taxonomy" id="299467"/>
    <lineage>
        <taxon>Eukaryota</taxon>
        <taxon>Metazoa</taxon>
        <taxon>Ecdysozoa</taxon>
        <taxon>Arthropoda</taxon>
        <taxon>Chelicerata</taxon>
        <taxon>Arachnida</taxon>
        <taxon>Acari</taxon>
        <taxon>Acariformes</taxon>
        <taxon>Trombidiformes</taxon>
        <taxon>Prostigmata</taxon>
        <taxon>Anystina</taxon>
        <taxon>Parasitengona</taxon>
        <taxon>Trombiculoidea</taxon>
        <taxon>Trombiculidae</taxon>
        <taxon>Leptotrombidium</taxon>
    </lineage>
</organism>
<dbReference type="InterPro" id="IPR008949">
    <property type="entry name" value="Isoprenoid_synthase_dom_sf"/>
</dbReference>
<comment type="cofactor">
    <cofactor evidence="1">
        <name>Mg(2+)</name>
        <dbReference type="ChEBI" id="CHEBI:18420"/>
    </cofactor>
</comment>
<evidence type="ECO:0000256" key="1">
    <source>
        <dbReference type="ARBA" id="ARBA00001946"/>
    </source>
</evidence>
<dbReference type="GO" id="GO:0004161">
    <property type="term" value="F:dimethylallyltranstransferase activity"/>
    <property type="evidence" value="ECO:0007669"/>
    <property type="project" value="TreeGrafter"/>
</dbReference>
<dbReference type="Gene3D" id="1.10.600.10">
    <property type="entry name" value="Farnesyl Diphosphate Synthase"/>
    <property type="match status" value="1"/>
</dbReference>
<dbReference type="PANTHER" id="PTHR11525">
    <property type="entry name" value="FARNESYL-PYROPHOSPHATE SYNTHETASE"/>
    <property type="match status" value="1"/>
</dbReference>
<dbReference type="PROSITE" id="PS00723">
    <property type="entry name" value="POLYPRENYL_SYNTHASE_1"/>
    <property type="match status" value="1"/>
</dbReference>
<keyword evidence="8" id="KW-1185">Reference proteome</keyword>